<dbReference type="EMBL" id="JNBR01001654">
    <property type="protein sequence ID" value="OQR85562.1"/>
    <property type="molecule type" value="Genomic_DNA"/>
</dbReference>
<dbReference type="Gene3D" id="2.60.120.920">
    <property type="match status" value="1"/>
</dbReference>
<dbReference type="CDD" id="cd18316">
    <property type="entry name" value="BTB_POZ_KCTD-like"/>
    <property type="match status" value="1"/>
</dbReference>
<comment type="caution">
    <text evidence="2">The sequence shown here is derived from an EMBL/GenBank/DDBJ whole genome shotgun (WGS) entry which is preliminary data.</text>
</comment>
<proteinExistence type="predicted"/>
<organism evidence="2 3">
    <name type="scientific">Achlya hypogyna</name>
    <name type="common">Oomycete</name>
    <name type="synonym">Protoachlya hypogyna</name>
    <dbReference type="NCBI Taxonomy" id="1202772"/>
    <lineage>
        <taxon>Eukaryota</taxon>
        <taxon>Sar</taxon>
        <taxon>Stramenopiles</taxon>
        <taxon>Oomycota</taxon>
        <taxon>Saprolegniomycetes</taxon>
        <taxon>Saprolegniales</taxon>
        <taxon>Achlyaceae</taxon>
        <taxon>Achlya</taxon>
    </lineage>
</organism>
<evidence type="ECO:0000313" key="3">
    <source>
        <dbReference type="Proteomes" id="UP000243579"/>
    </source>
</evidence>
<dbReference type="OrthoDB" id="79642at2759"/>
<dbReference type="InterPro" id="IPR003131">
    <property type="entry name" value="T1-type_BTB"/>
</dbReference>
<dbReference type="STRING" id="1202772.A0A1V9YIM8"/>
<name>A0A1V9YIM8_ACHHY</name>
<dbReference type="InterPro" id="IPR045068">
    <property type="entry name" value="BACURD1-3"/>
</dbReference>
<dbReference type="Proteomes" id="UP000243579">
    <property type="component" value="Unassembled WGS sequence"/>
</dbReference>
<dbReference type="InterPro" id="IPR011333">
    <property type="entry name" value="SKP1/BTB/POZ_sf"/>
</dbReference>
<keyword evidence="3" id="KW-1185">Reference proteome</keyword>
<feature type="domain" description="BTB" evidence="1">
    <location>
        <begin position="63"/>
        <end position="131"/>
    </location>
</feature>
<dbReference type="SUPFAM" id="SSF49899">
    <property type="entry name" value="Concanavalin A-like lectins/glucanases"/>
    <property type="match status" value="1"/>
</dbReference>
<dbReference type="Gene3D" id="3.30.710.10">
    <property type="entry name" value="Potassium Channel Kv1.1, Chain A"/>
    <property type="match status" value="1"/>
</dbReference>
<dbReference type="InterPro" id="IPR000210">
    <property type="entry name" value="BTB/POZ_dom"/>
</dbReference>
<evidence type="ECO:0000313" key="2">
    <source>
        <dbReference type="EMBL" id="OQR85562.1"/>
    </source>
</evidence>
<accession>A0A1V9YIM8</accession>
<dbReference type="GO" id="GO:0051260">
    <property type="term" value="P:protein homooligomerization"/>
    <property type="evidence" value="ECO:0007669"/>
    <property type="project" value="InterPro"/>
</dbReference>
<dbReference type="PANTHER" id="PTHR11145">
    <property type="entry name" value="BTB/POZ DOMAIN-CONTAINING ADAPTER FOR CUL3-MEDIATED RHOA DEGRADATION PROTEIN FAMILY MEMBER"/>
    <property type="match status" value="1"/>
</dbReference>
<reference evidence="2 3" key="1">
    <citation type="journal article" date="2014" name="Genome Biol. Evol.">
        <title>The secreted proteins of Achlya hypogyna and Thraustotheca clavata identify the ancestral oomycete secretome and reveal gene acquisitions by horizontal gene transfer.</title>
        <authorList>
            <person name="Misner I."/>
            <person name="Blouin N."/>
            <person name="Leonard G."/>
            <person name="Richards T.A."/>
            <person name="Lane C.E."/>
        </authorList>
    </citation>
    <scope>NUCLEOTIDE SEQUENCE [LARGE SCALE GENOMIC DNA]</scope>
    <source>
        <strain evidence="2 3">ATCC 48635</strain>
    </source>
</reference>
<dbReference type="SUPFAM" id="SSF54695">
    <property type="entry name" value="POZ domain"/>
    <property type="match status" value="1"/>
</dbReference>
<sequence>MGDGSSLETRWAVLKAELSTESQDAFAELICDLELEMRELQMRKEAMLATEARMAAQAAVASDVVTLNVGGTKFSTARANLMRLEGSYFHAMLVSEAWKPNAQGEYFLDVDPKHFGRLMRFIRTGEFTFGGLHPGEKREFRWLLDYFQLEEPPATSWDPHHCSENLDLCKDATLVTKRVARPGWSYVMASESATRFSVKVSAMHPIDVGFTTHALMEATAAARPGWFFRCPSGLLHATVPAHNLSIKRSASFVLDKATDMVVTALWDVFQRQIRFEVNGVLLKYVLDQVPENCELYPVVWMSEQALQVELLV</sequence>
<dbReference type="PANTHER" id="PTHR11145:SF8">
    <property type="entry name" value="RE57120P"/>
    <property type="match status" value="1"/>
</dbReference>
<evidence type="ECO:0000259" key="1">
    <source>
        <dbReference type="PROSITE" id="PS50097"/>
    </source>
</evidence>
<gene>
    <name evidence="2" type="ORF">ACHHYP_11690</name>
</gene>
<dbReference type="InterPro" id="IPR013320">
    <property type="entry name" value="ConA-like_dom_sf"/>
</dbReference>
<dbReference type="Pfam" id="PF02214">
    <property type="entry name" value="BTB_2"/>
    <property type="match status" value="1"/>
</dbReference>
<dbReference type="AlphaFoldDB" id="A0A1V9YIM8"/>
<dbReference type="InterPro" id="IPR043136">
    <property type="entry name" value="B30.2/SPRY_sf"/>
</dbReference>
<dbReference type="PROSITE" id="PS50097">
    <property type="entry name" value="BTB"/>
    <property type="match status" value="1"/>
</dbReference>
<protein>
    <recommendedName>
        <fullName evidence="1">BTB domain-containing protein</fullName>
    </recommendedName>
</protein>